<dbReference type="EMBL" id="CM001441">
    <property type="protein sequence ID" value="EHQ90889.1"/>
    <property type="molecule type" value="Genomic_DNA"/>
</dbReference>
<keyword evidence="3 6" id="KW-0812">Transmembrane</keyword>
<feature type="transmembrane region" description="Helical" evidence="6">
    <location>
        <begin position="276"/>
        <end position="295"/>
    </location>
</feature>
<dbReference type="STRING" id="768710.DesyoDRAFT_3907"/>
<feature type="transmembrane region" description="Helical" evidence="6">
    <location>
        <begin position="468"/>
        <end position="489"/>
    </location>
</feature>
<dbReference type="InterPro" id="IPR050833">
    <property type="entry name" value="Poly_Biosynth_Transport"/>
</dbReference>
<dbReference type="GO" id="GO:0005886">
    <property type="term" value="C:plasma membrane"/>
    <property type="evidence" value="ECO:0007669"/>
    <property type="project" value="UniProtKB-SubCell"/>
</dbReference>
<evidence type="ECO:0000313" key="8">
    <source>
        <dbReference type="Proteomes" id="UP000005104"/>
    </source>
</evidence>
<feature type="transmembrane region" description="Helical" evidence="6">
    <location>
        <begin position="200"/>
        <end position="224"/>
    </location>
</feature>
<evidence type="ECO:0000313" key="7">
    <source>
        <dbReference type="EMBL" id="EHQ90889.1"/>
    </source>
</evidence>
<dbReference type="AlphaFoldDB" id="H5XX21"/>
<dbReference type="PANTHER" id="PTHR30250:SF24">
    <property type="entry name" value="STAGE V SPORULATION PROTEIN B"/>
    <property type="match status" value="1"/>
</dbReference>
<dbReference type="Pfam" id="PF01943">
    <property type="entry name" value="Polysacc_synt"/>
    <property type="match status" value="1"/>
</dbReference>
<dbReference type="InterPro" id="IPR014249">
    <property type="entry name" value="Spore_V_B"/>
</dbReference>
<comment type="subcellular location">
    <subcellularLocation>
        <location evidence="1">Cell membrane</location>
        <topology evidence="1">Multi-pass membrane protein</topology>
    </subcellularLocation>
</comment>
<dbReference type="CDD" id="cd13124">
    <property type="entry name" value="MATE_SpoVB_like"/>
    <property type="match status" value="1"/>
</dbReference>
<protein>
    <submittedName>
        <fullName evidence="7">Stage V sporulation protein B</fullName>
    </submittedName>
</protein>
<keyword evidence="4 6" id="KW-1133">Transmembrane helix</keyword>
<feature type="transmembrane region" description="Helical" evidence="6">
    <location>
        <begin position="343"/>
        <end position="362"/>
    </location>
</feature>
<evidence type="ECO:0000256" key="5">
    <source>
        <dbReference type="ARBA" id="ARBA00023136"/>
    </source>
</evidence>
<keyword evidence="2" id="KW-1003">Cell membrane</keyword>
<keyword evidence="8" id="KW-1185">Reference proteome</keyword>
<feature type="transmembrane region" description="Helical" evidence="6">
    <location>
        <begin position="409"/>
        <end position="427"/>
    </location>
</feature>
<reference evidence="7 8" key="1">
    <citation type="submission" date="2011-11" db="EMBL/GenBank/DDBJ databases">
        <title>The Noncontiguous Finished genome of Desulfosporosinus youngiae DSM 17734.</title>
        <authorList>
            <consortium name="US DOE Joint Genome Institute (JGI-PGF)"/>
            <person name="Lucas S."/>
            <person name="Han J."/>
            <person name="Lapidus A."/>
            <person name="Cheng J.-F."/>
            <person name="Goodwin L."/>
            <person name="Pitluck S."/>
            <person name="Peters L."/>
            <person name="Ovchinnikova G."/>
            <person name="Lu M."/>
            <person name="Land M.L."/>
            <person name="Hauser L."/>
            <person name="Pester M."/>
            <person name="Spring S."/>
            <person name="Ollivier B."/>
            <person name="Rattei T."/>
            <person name="Klenk H.-P."/>
            <person name="Wagner M."/>
            <person name="Loy A."/>
            <person name="Woyke T.J."/>
        </authorList>
    </citation>
    <scope>NUCLEOTIDE SEQUENCE [LARGE SCALE GENOMIC DNA]</scope>
    <source>
        <strain evidence="7 8">DSM 17734</strain>
    </source>
</reference>
<dbReference type="PIRSF" id="PIRSF038958">
    <property type="entry name" value="PG_synth_SpoVB"/>
    <property type="match status" value="1"/>
</dbReference>
<organism evidence="7 8">
    <name type="scientific">Desulfosporosinus youngiae DSM 17734</name>
    <dbReference type="NCBI Taxonomy" id="768710"/>
    <lineage>
        <taxon>Bacteria</taxon>
        <taxon>Bacillati</taxon>
        <taxon>Bacillota</taxon>
        <taxon>Clostridia</taxon>
        <taxon>Eubacteriales</taxon>
        <taxon>Desulfitobacteriaceae</taxon>
        <taxon>Desulfosporosinus</taxon>
    </lineage>
</organism>
<dbReference type="eggNOG" id="COG2244">
    <property type="taxonomic scope" value="Bacteria"/>
</dbReference>
<keyword evidence="5 6" id="KW-0472">Membrane</keyword>
<feature type="transmembrane region" description="Helical" evidence="6">
    <location>
        <begin position="301"/>
        <end position="323"/>
    </location>
</feature>
<proteinExistence type="predicted"/>
<dbReference type="InterPro" id="IPR002797">
    <property type="entry name" value="Polysacc_synth"/>
</dbReference>
<feature type="transmembrane region" description="Helical" evidence="6">
    <location>
        <begin position="24"/>
        <end position="43"/>
    </location>
</feature>
<evidence type="ECO:0000256" key="1">
    <source>
        <dbReference type="ARBA" id="ARBA00004651"/>
    </source>
</evidence>
<feature type="transmembrane region" description="Helical" evidence="6">
    <location>
        <begin position="102"/>
        <end position="122"/>
    </location>
</feature>
<dbReference type="InterPro" id="IPR024923">
    <property type="entry name" value="PG_synth_SpoVB"/>
</dbReference>
<gene>
    <name evidence="7" type="ORF">DesyoDRAFT_3907</name>
</gene>
<feature type="transmembrane region" description="Helical" evidence="6">
    <location>
        <begin position="174"/>
        <end position="194"/>
    </location>
</feature>
<feature type="transmembrane region" description="Helical" evidence="6">
    <location>
        <begin position="433"/>
        <end position="456"/>
    </location>
</feature>
<feature type="transmembrane region" description="Helical" evidence="6">
    <location>
        <begin position="63"/>
        <end position="82"/>
    </location>
</feature>
<name>H5XX21_9FIRM</name>
<dbReference type="PANTHER" id="PTHR30250">
    <property type="entry name" value="PST FAMILY PREDICTED COLANIC ACID TRANSPORTER"/>
    <property type="match status" value="1"/>
</dbReference>
<evidence type="ECO:0000256" key="2">
    <source>
        <dbReference type="ARBA" id="ARBA00022475"/>
    </source>
</evidence>
<sequence>MHFAYIDIDQILCKKGLCMKKQSLVKGAFVLTVAAFISKMLVFSNSIVLSRVLGPEGIGLKKMVMPFMGLMMTLTTIGLPVAISRLVAEADAQGNREKVKKILIISLVITGSLSILAVFLSVFGGKVLARYFLTDPRSYNSFMAMIPIIPIGAVSGVLKGYFRGRQTMNPIAFAQVLEQIVRVCLTYVLVQQLIPLGIEYAAAGAVFSSVLGEACSLIFFIVMFKISHHRKFRVSGLRWSHAREAKKVLSELLQTGLPTTGNGFVMSVSRAMQPIVITKSLAMAGVSTALITRQYGMLTGFVMPLVFLPGFINQSLGATLVPAISEANAKNNLHLINRRLNQAVGVALIVGVPSTILLYIYAHELMSVIYHAPAAAPLLKLIAPFFLLNYLQSPLQSVLVGMGYAKRAMINNILAKCTTVALIYPLASNPSLGIKGVILAICIGVILETILHYFAVLKLTDYALDTPTIIKILGAGMAMGCIGRAFFIYLNDSLPQLGGTLILLTGILVSVIVYLLLLGLLKVIRRHNIIKIPLIGRVLYVLFPK</sequence>
<dbReference type="Proteomes" id="UP000005104">
    <property type="component" value="Chromosome"/>
</dbReference>
<feature type="transmembrane region" description="Helical" evidence="6">
    <location>
        <begin position="142"/>
        <end position="162"/>
    </location>
</feature>
<dbReference type="HOGENOM" id="CLU_022017_2_1_9"/>
<evidence type="ECO:0000256" key="4">
    <source>
        <dbReference type="ARBA" id="ARBA00022989"/>
    </source>
</evidence>
<evidence type="ECO:0000256" key="3">
    <source>
        <dbReference type="ARBA" id="ARBA00022692"/>
    </source>
</evidence>
<dbReference type="NCBIfam" id="TIGR02900">
    <property type="entry name" value="spore_V_B"/>
    <property type="match status" value="1"/>
</dbReference>
<accession>H5XX21</accession>
<feature type="transmembrane region" description="Helical" evidence="6">
    <location>
        <begin position="368"/>
        <end position="388"/>
    </location>
</feature>
<evidence type="ECO:0000256" key="6">
    <source>
        <dbReference type="SAM" id="Phobius"/>
    </source>
</evidence>
<feature type="transmembrane region" description="Helical" evidence="6">
    <location>
        <begin position="501"/>
        <end position="521"/>
    </location>
</feature>